<evidence type="ECO:0000256" key="1">
    <source>
        <dbReference type="SAM" id="MobiDB-lite"/>
    </source>
</evidence>
<dbReference type="AlphaFoldDB" id="A0A4Y2T5K5"/>
<dbReference type="Proteomes" id="UP000499080">
    <property type="component" value="Unassembled WGS sequence"/>
</dbReference>
<organism evidence="2 4">
    <name type="scientific">Araneus ventricosus</name>
    <name type="common">Orbweaver spider</name>
    <name type="synonym">Epeira ventricosa</name>
    <dbReference type="NCBI Taxonomy" id="182803"/>
    <lineage>
        <taxon>Eukaryota</taxon>
        <taxon>Metazoa</taxon>
        <taxon>Ecdysozoa</taxon>
        <taxon>Arthropoda</taxon>
        <taxon>Chelicerata</taxon>
        <taxon>Arachnida</taxon>
        <taxon>Araneae</taxon>
        <taxon>Araneomorphae</taxon>
        <taxon>Entelegynae</taxon>
        <taxon>Araneoidea</taxon>
        <taxon>Araneidae</taxon>
        <taxon>Araneus</taxon>
    </lineage>
</organism>
<evidence type="ECO:0000313" key="4">
    <source>
        <dbReference type="Proteomes" id="UP000499080"/>
    </source>
</evidence>
<protein>
    <submittedName>
        <fullName evidence="2">Uncharacterized protein</fullName>
    </submittedName>
</protein>
<dbReference type="EMBL" id="BGPR01026369">
    <property type="protein sequence ID" value="GBN96024.1"/>
    <property type="molecule type" value="Genomic_DNA"/>
</dbReference>
<proteinExistence type="predicted"/>
<evidence type="ECO:0000313" key="3">
    <source>
        <dbReference type="EMBL" id="GBN96024.1"/>
    </source>
</evidence>
<feature type="region of interest" description="Disordered" evidence="1">
    <location>
        <begin position="31"/>
        <end position="104"/>
    </location>
</feature>
<reference evidence="2 4" key="1">
    <citation type="journal article" date="2019" name="Sci. Rep.">
        <title>Orb-weaving spider Araneus ventricosus genome elucidates the spidroin gene catalogue.</title>
        <authorList>
            <person name="Kono N."/>
            <person name="Nakamura H."/>
            <person name="Ohtoshi R."/>
            <person name="Moran D.A.P."/>
            <person name="Shinohara A."/>
            <person name="Yoshida Y."/>
            <person name="Fujiwara M."/>
            <person name="Mori M."/>
            <person name="Tomita M."/>
            <person name="Arakawa K."/>
        </authorList>
    </citation>
    <scope>NUCLEOTIDE SEQUENCE [LARGE SCALE GENOMIC DNA]</scope>
</reference>
<sequence length="104" mass="11695">MNFVRDVKNGSLSLPCKTVIFLTLTPFPATATRRSHGESCKSRLNKRRPSRCRDGSEENDGPRRKGRSKNKRRLHQSGRSSNKAFQKQSPARGGRSLIIFDGPL</sequence>
<accession>A0A4Y2T5K5</accession>
<evidence type="ECO:0000313" key="2">
    <source>
        <dbReference type="EMBL" id="GBN95892.1"/>
    </source>
</evidence>
<gene>
    <name evidence="3" type="ORF">AVEN_254650_1</name>
    <name evidence="2" type="ORF">AVEN_83805_1</name>
</gene>
<feature type="compositionally biased region" description="Polar residues" evidence="1">
    <location>
        <begin position="77"/>
        <end position="89"/>
    </location>
</feature>
<comment type="caution">
    <text evidence="2">The sequence shown here is derived from an EMBL/GenBank/DDBJ whole genome shotgun (WGS) entry which is preliminary data.</text>
</comment>
<keyword evidence="4" id="KW-1185">Reference proteome</keyword>
<feature type="compositionally biased region" description="Basic residues" evidence="1">
    <location>
        <begin position="64"/>
        <end position="76"/>
    </location>
</feature>
<feature type="compositionally biased region" description="Basic and acidic residues" evidence="1">
    <location>
        <begin position="51"/>
        <end position="63"/>
    </location>
</feature>
<dbReference type="EMBL" id="BGPR01026300">
    <property type="protein sequence ID" value="GBN95892.1"/>
    <property type="molecule type" value="Genomic_DNA"/>
</dbReference>
<name>A0A4Y2T5K5_ARAVE</name>